<gene>
    <name evidence="2" type="ORF">C0V70_05480</name>
</gene>
<dbReference type="EMBL" id="CP025704">
    <property type="protein sequence ID" value="AUN97572.1"/>
    <property type="molecule type" value="Genomic_DNA"/>
</dbReference>
<dbReference type="AlphaFoldDB" id="A0A2K9NPZ8"/>
<dbReference type="Pfam" id="PF03031">
    <property type="entry name" value="NIF"/>
    <property type="match status" value="1"/>
</dbReference>
<reference evidence="2 3" key="1">
    <citation type="submission" date="2018-01" db="EMBL/GenBank/DDBJ databases">
        <title>Complete genome sequence of Bacteriovorax stolpii DSM12778.</title>
        <authorList>
            <person name="Tang B."/>
            <person name="Chang J."/>
        </authorList>
    </citation>
    <scope>NUCLEOTIDE SEQUENCE [LARGE SCALE GENOMIC DNA]</scope>
    <source>
        <strain evidence="2 3">DSM 12778</strain>
    </source>
</reference>
<dbReference type="KEGG" id="bsto:C0V70_05480"/>
<feature type="domain" description="FCP1 homology" evidence="1">
    <location>
        <begin position="53"/>
        <end position="185"/>
    </location>
</feature>
<evidence type="ECO:0000259" key="1">
    <source>
        <dbReference type="Pfam" id="PF03031"/>
    </source>
</evidence>
<dbReference type="InterPro" id="IPR004274">
    <property type="entry name" value="FCP1_dom"/>
</dbReference>
<sequence>MTKKDGLLNRWDSDKFGMKWSSVFTFIFCLFLLFSCAHEEFRSPAQESAKSRHVVFDIDWTIVTEVTRESAKIPKNKRIIEVQGKHYYINEGLEEFVNEILSHPEMKVSFYSGGKKARNEELLSKIKLKNGKSLKDIAYKILNNEDLIDVPGALPEWRFSEKHKKDLSKVSKDLSELIMFDDTAHFVFEGKELQSNHVFFIGTAFEYFDNFEEARNLSGDYIPKSYEEWLLNQKKLLILQGAFKEAYEEAVDGKMSFAEAMKQKEELLNLKDHYWNEHSRRYFKMMGGRAPVQIKLPSNDCLQGMRVIMGL</sequence>
<dbReference type="Gene3D" id="3.40.50.1000">
    <property type="entry name" value="HAD superfamily/HAD-like"/>
    <property type="match status" value="1"/>
</dbReference>
<name>A0A2K9NPZ8_BACTC</name>
<protein>
    <recommendedName>
        <fullName evidence="1">FCP1 homology domain-containing protein</fullName>
    </recommendedName>
</protein>
<evidence type="ECO:0000313" key="3">
    <source>
        <dbReference type="Proteomes" id="UP000235584"/>
    </source>
</evidence>
<dbReference type="InterPro" id="IPR036412">
    <property type="entry name" value="HAD-like_sf"/>
</dbReference>
<accession>A0A2K9NPZ8</accession>
<dbReference type="Proteomes" id="UP000235584">
    <property type="component" value="Chromosome"/>
</dbReference>
<evidence type="ECO:0000313" key="2">
    <source>
        <dbReference type="EMBL" id="AUN97572.1"/>
    </source>
</evidence>
<dbReference type="InterPro" id="IPR023214">
    <property type="entry name" value="HAD_sf"/>
</dbReference>
<proteinExistence type="predicted"/>
<keyword evidence="3" id="KW-1185">Reference proteome</keyword>
<organism evidence="2 3">
    <name type="scientific">Bacteriovorax stolpii</name>
    <name type="common">Bdellovibrio stolpii</name>
    <dbReference type="NCBI Taxonomy" id="960"/>
    <lineage>
        <taxon>Bacteria</taxon>
        <taxon>Pseudomonadati</taxon>
        <taxon>Bdellovibrionota</taxon>
        <taxon>Bacteriovoracia</taxon>
        <taxon>Bacteriovoracales</taxon>
        <taxon>Bacteriovoracaceae</taxon>
        <taxon>Bacteriovorax</taxon>
    </lineage>
</organism>
<dbReference type="SUPFAM" id="SSF56784">
    <property type="entry name" value="HAD-like"/>
    <property type="match status" value="1"/>
</dbReference>